<organism evidence="3 4">
    <name type="scientific">Trichlorobacter lovleyi (strain ATCC BAA-1151 / DSM 17278 / SZ)</name>
    <name type="common">Geobacter lovleyi</name>
    <dbReference type="NCBI Taxonomy" id="398767"/>
    <lineage>
        <taxon>Bacteria</taxon>
        <taxon>Pseudomonadati</taxon>
        <taxon>Thermodesulfobacteriota</taxon>
        <taxon>Desulfuromonadia</taxon>
        <taxon>Geobacterales</taxon>
        <taxon>Geobacteraceae</taxon>
        <taxon>Trichlorobacter</taxon>
    </lineage>
</organism>
<dbReference type="STRING" id="398767.Glov_2301"/>
<dbReference type="AlphaFoldDB" id="B3E4T1"/>
<evidence type="ECO:0000256" key="2">
    <source>
        <dbReference type="SAM" id="Phobius"/>
    </source>
</evidence>
<feature type="compositionally biased region" description="Low complexity" evidence="1">
    <location>
        <begin position="104"/>
        <end position="119"/>
    </location>
</feature>
<feature type="compositionally biased region" description="Pro residues" evidence="1">
    <location>
        <begin position="89"/>
        <end position="103"/>
    </location>
</feature>
<evidence type="ECO:0000256" key="1">
    <source>
        <dbReference type="SAM" id="MobiDB-lite"/>
    </source>
</evidence>
<accession>B3E4T1</accession>
<reference evidence="3 4" key="1">
    <citation type="submission" date="2008-05" db="EMBL/GenBank/DDBJ databases">
        <title>Complete sequence of chromosome of Geobacter lovleyi SZ.</title>
        <authorList>
            <consortium name="US DOE Joint Genome Institute"/>
            <person name="Lucas S."/>
            <person name="Copeland A."/>
            <person name="Lapidus A."/>
            <person name="Glavina del Rio T."/>
            <person name="Dalin E."/>
            <person name="Tice H."/>
            <person name="Bruce D."/>
            <person name="Goodwin L."/>
            <person name="Pitluck S."/>
            <person name="Chertkov O."/>
            <person name="Meincke L."/>
            <person name="Brettin T."/>
            <person name="Detter J.C."/>
            <person name="Han C."/>
            <person name="Tapia R."/>
            <person name="Kuske C.R."/>
            <person name="Schmutz J."/>
            <person name="Larimer F."/>
            <person name="Land M."/>
            <person name="Hauser L."/>
            <person name="Kyrpides N."/>
            <person name="Mikhailova N."/>
            <person name="Sung Y."/>
            <person name="Fletcher K.E."/>
            <person name="Ritalahti K.M."/>
            <person name="Loeffler F.E."/>
            <person name="Richardson P."/>
        </authorList>
    </citation>
    <scope>NUCLEOTIDE SEQUENCE [LARGE SCALE GENOMIC DNA]</scope>
    <source>
        <strain evidence="4">ATCC BAA-1151 / DSM 17278 / SZ</strain>
    </source>
</reference>
<keyword evidence="2" id="KW-0812">Transmembrane</keyword>
<feature type="region of interest" description="Disordered" evidence="1">
    <location>
        <begin position="86"/>
        <end position="142"/>
    </location>
</feature>
<dbReference type="Proteomes" id="UP000002420">
    <property type="component" value="Chromosome"/>
</dbReference>
<dbReference type="HOGENOM" id="CLU_1265439_0_0_7"/>
<keyword evidence="2" id="KW-0472">Membrane</keyword>
<keyword evidence="4" id="KW-1185">Reference proteome</keyword>
<proteinExistence type="predicted"/>
<evidence type="ECO:0000313" key="3">
    <source>
        <dbReference type="EMBL" id="ACD96017.1"/>
    </source>
</evidence>
<keyword evidence="2" id="KW-1133">Transmembrane helix</keyword>
<feature type="transmembrane region" description="Helical" evidence="2">
    <location>
        <begin position="45"/>
        <end position="64"/>
    </location>
</feature>
<gene>
    <name evidence="3" type="ordered locus">Glov_2301</name>
</gene>
<dbReference type="KEGG" id="glo:Glov_2301"/>
<evidence type="ECO:0008006" key="5">
    <source>
        <dbReference type="Google" id="ProtNLM"/>
    </source>
</evidence>
<protein>
    <recommendedName>
        <fullName evidence="5">General secretion pathway protein B</fullName>
    </recommendedName>
</protein>
<dbReference type="RefSeq" id="WP_012470351.1">
    <property type="nucleotide sequence ID" value="NC_010814.1"/>
</dbReference>
<sequence length="231" mass="24171">MSNILEALRKAQDEKGRAADQTITGRESLIAHRTTRSWTDTNKRVIWLGVSGAVLLAVVGWLLYGPSKPASEPKVALTAAAPVKMPAEPTLPPQQAPPPPQPAPAAVAVPSPAVQAPAAAPAPPQTNDDEESSPRRKNRPVPNRAVAVPAAAPSQAAQPPHSAETIISGVPEGVKLTGIAWQDSRKMRRAVINDVLVGEGAVVAGAKVLEIRPGLVRFEKNGALFEAALPR</sequence>
<dbReference type="OrthoDB" id="5396735at2"/>
<evidence type="ECO:0000313" key="4">
    <source>
        <dbReference type="Proteomes" id="UP000002420"/>
    </source>
</evidence>
<name>B3E4T1_TRIL1</name>
<dbReference type="EMBL" id="CP001089">
    <property type="protein sequence ID" value="ACD96017.1"/>
    <property type="molecule type" value="Genomic_DNA"/>
</dbReference>